<evidence type="ECO:0000313" key="1">
    <source>
        <dbReference type="EMBL" id="MCI28512.1"/>
    </source>
</evidence>
<protein>
    <submittedName>
        <fullName evidence="1">Uncharacterized protein</fullName>
    </submittedName>
</protein>
<reference evidence="1 2" key="1">
    <citation type="journal article" date="2018" name="Front. Plant Sci.">
        <title>Red Clover (Trifolium pratense) and Zigzag Clover (T. medium) - A Picture of Genomic Similarities and Differences.</title>
        <authorList>
            <person name="Dluhosova J."/>
            <person name="Istvanek J."/>
            <person name="Nedelnik J."/>
            <person name="Repkova J."/>
        </authorList>
    </citation>
    <scope>NUCLEOTIDE SEQUENCE [LARGE SCALE GENOMIC DNA]</scope>
    <source>
        <strain evidence="2">cv. 10/8</strain>
        <tissue evidence="1">Leaf</tissue>
    </source>
</reference>
<proteinExistence type="predicted"/>
<dbReference type="Proteomes" id="UP000265520">
    <property type="component" value="Unassembled WGS sequence"/>
</dbReference>
<evidence type="ECO:0000313" key="2">
    <source>
        <dbReference type="Proteomes" id="UP000265520"/>
    </source>
</evidence>
<keyword evidence="2" id="KW-1185">Reference proteome</keyword>
<sequence>MARRTVESADPDIPLEVARRAGWFGAVRQYKNSNLSGVTANCASRRTDGAARRYGKLCKNLCIQ</sequence>
<comment type="caution">
    <text evidence="1">The sequence shown here is derived from an EMBL/GenBank/DDBJ whole genome shotgun (WGS) entry which is preliminary data.</text>
</comment>
<accession>A0A392QXA0</accession>
<dbReference type="AlphaFoldDB" id="A0A392QXA0"/>
<organism evidence="1 2">
    <name type="scientific">Trifolium medium</name>
    <dbReference type="NCBI Taxonomy" id="97028"/>
    <lineage>
        <taxon>Eukaryota</taxon>
        <taxon>Viridiplantae</taxon>
        <taxon>Streptophyta</taxon>
        <taxon>Embryophyta</taxon>
        <taxon>Tracheophyta</taxon>
        <taxon>Spermatophyta</taxon>
        <taxon>Magnoliopsida</taxon>
        <taxon>eudicotyledons</taxon>
        <taxon>Gunneridae</taxon>
        <taxon>Pentapetalae</taxon>
        <taxon>rosids</taxon>
        <taxon>fabids</taxon>
        <taxon>Fabales</taxon>
        <taxon>Fabaceae</taxon>
        <taxon>Papilionoideae</taxon>
        <taxon>50 kb inversion clade</taxon>
        <taxon>NPAAA clade</taxon>
        <taxon>Hologalegina</taxon>
        <taxon>IRL clade</taxon>
        <taxon>Trifolieae</taxon>
        <taxon>Trifolium</taxon>
    </lineage>
</organism>
<name>A0A392QXA0_9FABA</name>
<dbReference type="EMBL" id="LXQA010166303">
    <property type="protein sequence ID" value="MCI28512.1"/>
    <property type="molecule type" value="Genomic_DNA"/>
</dbReference>